<comment type="function">
    <text evidence="5">Modulates RecA activity.</text>
</comment>
<sequence length="196" mass="22139">MPERRRSSDRTGRDPVNADESTDGPAGPSGEDMENKARNLVLRMLTHSPRTRAQLDRSLHRRGYEEEVVTRVLDRIEEAGLIDDAAFARGWVSSRHHSRGLSRRALSRELRTRGVEEETVREAVAEIDDEDEREAARALARKKLAGTRGRDQEVRIRRALGALARKGYPAGMSYRLVREELEAEGEESDLLADPDL</sequence>
<evidence type="ECO:0000256" key="4">
    <source>
        <dbReference type="ARBA" id="ARBA00022490"/>
    </source>
</evidence>
<evidence type="ECO:0000259" key="7">
    <source>
        <dbReference type="Pfam" id="PF02631"/>
    </source>
</evidence>
<evidence type="ECO:0000313" key="10">
    <source>
        <dbReference type="EMBL" id="MYR34251.1"/>
    </source>
</evidence>
<keyword evidence="4 5" id="KW-0963">Cytoplasm</keyword>
<feature type="domain" description="RecX first three-helical" evidence="9">
    <location>
        <begin position="37"/>
        <end position="75"/>
    </location>
</feature>
<comment type="similarity">
    <text evidence="2 5">Belongs to the RecX family.</text>
</comment>
<evidence type="ECO:0000256" key="1">
    <source>
        <dbReference type="ARBA" id="ARBA00004496"/>
    </source>
</evidence>
<comment type="caution">
    <text evidence="10">The sequence shown here is derived from an EMBL/GenBank/DDBJ whole genome shotgun (WGS) entry which is preliminary data.</text>
</comment>
<dbReference type="GO" id="GO:0006282">
    <property type="term" value="P:regulation of DNA repair"/>
    <property type="evidence" value="ECO:0007669"/>
    <property type="project" value="UniProtKB-UniRule"/>
</dbReference>
<dbReference type="Pfam" id="PF21982">
    <property type="entry name" value="RecX_HTH1"/>
    <property type="match status" value="1"/>
</dbReference>
<evidence type="ECO:0000259" key="9">
    <source>
        <dbReference type="Pfam" id="PF21982"/>
    </source>
</evidence>
<comment type="subcellular location">
    <subcellularLocation>
        <location evidence="1 5">Cytoplasm</location>
    </subcellularLocation>
</comment>
<feature type="compositionally biased region" description="Basic and acidic residues" evidence="6">
    <location>
        <begin position="1"/>
        <end position="13"/>
    </location>
</feature>
<dbReference type="InterPro" id="IPR053926">
    <property type="entry name" value="RecX_HTH_1st"/>
</dbReference>
<evidence type="ECO:0000259" key="8">
    <source>
        <dbReference type="Pfam" id="PF21981"/>
    </source>
</evidence>
<evidence type="ECO:0000313" key="11">
    <source>
        <dbReference type="Proteomes" id="UP000467124"/>
    </source>
</evidence>
<dbReference type="EMBL" id="WWHY01000001">
    <property type="protein sequence ID" value="MYR34251.1"/>
    <property type="molecule type" value="Genomic_DNA"/>
</dbReference>
<dbReference type="PANTHER" id="PTHR33602:SF1">
    <property type="entry name" value="REGULATORY PROTEIN RECX FAMILY PROTEIN"/>
    <property type="match status" value="1"/>
</dbReference>
<evidence type="ECO:0000256" key="3">
    <source>
        <dbReference type="ARBA" id="ARBA00018111"/>
    </source>
</evidence>
<dbReference type="Pfam" id="PF21981">
    <property type="entry name" value="RecX_HTH3"/>
    <property type="match status" value="1"/>
</dbReference>
<dbReference type="InterPro" id="IPR053924">
    <property type="entry name" value="RecX_HTH_2nd"/>
</dbReference>
<proteinExistence type="inferred from homology"/>
<dbReference type="InterPro" id="IPR053925">
    <property type="entry name" value="RecX_HTH_3rd"/>
</dbReference>
<accession>A0A7K2IWB7</accession>
<feature type="domain" description="RecX third three-helical" evidence="8">
    <location>
        <begin position="131"/>
        <end position="175"/>
    </location>
</feature>
<dbReference type="InterPro" id="IPR036388">
    <property type="entry name" value="WH-like_DNA-bd_sf"/>
</dbReference>
<evidence type="ECO:0000256" key="2">
    <source>
        <dbReference type="ARBA" id="ARBA00009695"/>
    </source>
</evidence>
<dbReference type="Proteomes" id="UP000467124">
    <property type="component" value="Unassembled WGS sequence"/>
</dbReference>
<gene>
    <name evidence="5" type="primary">recX</name>
    <name evidence="10" type="ORF">GTW20_18840</name>
</gene>
<organism evidence="10 11">
    <name type="scientific">Nocardiopsis alba</name>
    <dbReference type="NCBI Taxonomy" id="53437"/>
    <lineage>
        <taxon>Bacteria</taxon>
        <taxon>Bacillati</taxon>
        <taxon>Actinomycetota</taxon>
        <taxon>Actinomycetes</taxon>
        <taxon>Streptosporangiales</taxon>
        <taxon>Nocardiopsidaceae</taxon>
        <taxon>Nocardiopsis</taxon>
    </lineage>
</organism>
<dbReference type="AlphaFoldDB" id="A0A7K2IWB7"/>
<evidence type="ECO:0000256" key="5">
    <source>
        <dbReference type="HAMAP-Rule" id="MF_01114"/>
    </source>
</evidence>
<feature type="region of interest" description="Disordered" evidence="6">
    <location>
        <begin position="1"/>
        <end position="38"/>
    </location>
</feature>
<dbReference type="PANTHER" id="PTHR33602">
    <property type="entry name" value="REGULATORY PROTEIN RECX FAMILY PROTEIN"/>
    <property type="match status" value="1"/>
</dbReference>
<protein>
    <recommendedName>
        <fullName evidence="3 5">Regulatory protein RecX</fullName>
    </recommendedName>
</protein>
<dbReference type="RefSeq" id="WP_161111477.1">
    <property type="nucleotide sequence ID" value="NZ_WWHY01000001.1"/>
</dbReference>
<dbReference type="Gene3D" id="1.10.10.10">
    <property type="entry name" value="Winged helix-like DNA-binding domain superfamily/Winged helix DNA-binding domain"/>
    <property type="match status" value="3"/>
</dbReference>
<dbReference type="InterPro" id="IPR003783">
    <property type="entry name" value="Regulatory_RecX"/>
</dbReference>
<reference evidence="10 11" key="1">
    <citation type="journal article" date="2019" name="Nat. Commun.">
        <title>The antimicrobial potential of Streptomyces from insect microbiomes.</title>
        <authorList>
            <person name="Chevrette M.G."/>
            <person name="Carlson C.M."/>
            <person name="Ortega H.E."/>
            <person name="Thomas C."/>
            <person name="Ananiev G.E."/>
            <person name="Barns K.J."/>
            <person name="Book A.J."/>
            <person name="Cagnazzo J."/>
            <person name="Carlos C."/>
            <person name="Flanigan W."/>
            <person name="Grubbs K.J."/>
            <person name="Horn H.A."/>
            <person name="Hoffmann F.M."/>
            <person name="Klassen J.L."/>
            <person name="Knack J.J."/>
            <person name="Lewin G.R."/>
            <person name="McDonald B.R."/>
            <person name="Muller L."/>
            <person name="Melo W.G.P."/>
            <person name="Pinto-Tomas A.A."/>
            <person name="Schmitz A."/>
            <person name="Wendt-Pienkowski E."/>
            <person name="Wildman S."/>
            <person name="Zhao M."/>
            <person name="Zhang F."/>
            <person name="Bugni T.S."/>
            <person name="Andes D.R."/>
            <person name="Pupo M.T."/>
            <person name="Currie C.R."/>
        </authorList>
    </citation>
    <scope>NUCLEOTIDE SEQUENCE [LARGE SCALE GENOMIC DNA]</scope>
    <source>
        <strain evidence="10 11">SID5840</strain>
    </source>
</reference>
<name>A0A7K2IWB7_9ACTN</name>
<dbReference type="GO" id="GO:0005737">
    <property type="term" value="C:cytoplasm"/>
    <property type="evidence" value="ECO:0007669"/>
    <property type="project" value="UniProtKB-SubCell"/>
</dbReference>
<dbReference type="HAMAP" id="MF_01114">
    <property type="entry name" value="RecX"/>
    <property type="match status" value="1"/>
</dbReference>
<feature type="domain" description="RecX second three-helical" evidence="7">
    <location>
        <begin position="83"/>
        <end position="123"/>
    </location>
</feature>
<dbReference type="Pfam" id="PF02631">
    <property type="entry name" value="RecX_HTH2"/>
    <property type="match status" value="1"/>
</dbReference>
<evidence type="ECO:0000256" key="6">
    <source>
        <dbReference type="SAM" id="MobiDB-lite"/>
    </source>
</evidence>